<evidence type="ECO:0000313" key="8">
    <source>
        <dbReference type="Proteomes" id="UP000278143"/>
    </source>
</evidence>
<dbReference type="InterPro" id="IPR023797">
    <property type="entry name" value="RNA3'_phos_cyclase_dom"/>
</dbReference>
<evidence type="ECO:0000259" key="5">
    <source>
        <dbReference type="Pfam" id="PF01137"/>
    </source>
</evidence>
<protein>
    <submittedName>
        <fullName evidence="7">RNA 3'-terminal phosphate cyclase family protein</fullName>
    </submittedName>
</protein>
<dbReference type="InterPro" id="IPR013791">
    <property type="entry name" value="RNA3'-term_phos_cycl_insert"/>
</dbReference>
<evidence type="ECO:0000256" key="2">
    <source>
        <dbReference type="ARBA" id="ARBA00007089"/>
    </source>
</evidence>
<comment type="subcellular location">
    <subcellularLocation>
        <location evidence="1">Nucleus</location>
        <location evidence="1">Nucleolus</location>
    </subcellularLocation>
</comment>
<dbReference type="GO" id="GO:0004521">
    <property type="term" value="F:RNA endonuclease activity"/>
    <property type="evidence" value="ECO:0007669"/>
    <property type="project" value="TreeGrafter"/>
</dbReference>
<accession>A0A4P9YV60</accession>
<dbReference type="GO" id="GO:0000479">
    <property type="term" value="P:endonucleolytic cleavage of tricistronic rRNA transcript (SSU-rRNA, 5.8S rRNA, LSU-rRNA)"/>
    <property type="evidence" value="ECO:0007669"/>
    <property type="project" value="TreeGrafter"/>
</dbReference>
<dbReference type="OrthoDB" id="1911237at2759"/>
<dbReference type="FunFam" id="3.30.360.20:FF:000001">
    <property type="entry name" value="RNA terminal phosphate cyclase-like 1"/>
    <property type="match status" value="1"/>
</dbReference>
<dbReference type="EMBL" id="KZ990602">
    <property type="protein sequence ID" value="RKP23896.1"/>
    <property type="molecule type" value="Genomic_DNA"/>
</dbReference>
<dbReference type="PANTHER" id="PTHR11096">
    <property type="entry name" value="RNA 3' TERMINAL PHOSPHATE CYCLASE"/>
    <property type="match status" value="1"/>
</dbReference>
<feature type="domain" description="RNA 3'-terminal phosphate cyclase" evidence="5">
    <location>
        <begin position="5"/>
        <end position="331"/>
    </location>
</feature>
<keyword evidence="4" id="KW-0539">Nucleus</keyword>
<proteinExistence type="inferred from homology"/>
<keyword evidence="8" id="KW-1185">Reference proteome</keyword>
<dbReference type="AlphaFoldDB" id="A0A4P9YV60"/>
<dbReference type="InterPro" id="IPR000228">
    <property type="entry name" value="RNA3'_term_phos_cyc"/>
</dbReference>
<comment type="similarity">
    <text evidence="2">Belongs to the RNA 3'-terminal cyclase family. Type 2 subfamily.</text>
</comment>
<dbReference type="Gene3D" id="3.65.10.20">
    <property type="entry name" value="RNA 3'-terminal phosphate cyclase domain"/>
    <property type="match status" value="1"/>
</dbReference>
<dbReference type="SUPFAM" id="SSF55205">
    <property type="entry name" value="EPT/RTPC-like"/>
    <property type="match status" value="1"/>
</dbReference>
<dbReference type="GO" id="GO:0005730">
    <property type="term" value="C:nucleolus"/>
    <property type="evidence" value="ECO:0007669"/>
    <property type="project" value="UniProtKB-SubCell"/>
</dbReference>
<reference evidence="8" key="1">
    <citation type="journal article" date="2018" name="Nat. Microbiol.">
        <title>Leveraging single-cell genomics to expand the fungal tree of life.</title>
        <authorList>
            <person name="Ahrendt S.R."/>
            <person name="Quandt C.A."/>
            <person name="Ciobanu D."/>
            <person name="Clum A."/>
            <person name="Salamov A."/>
            <person name="Andreopoulos B."/>
            <person name="Cheng J.F."/>
            <person name="Woyke T."/>
            <person name="Pelin A."/>
            <person name="Henrissat B."/>
            <person name="Reynolds N.K."/>
            <person name="Benny G.L."/>
            <person name="Smith M.E."/>
            <person name="James T.Y."/>
            <person name="Grigoriev I.V."/>
        </authorList>
    </citation>
    <scope>NUCLEOTIDE SEQUENCE [LARGE SCALE GENOMIC DNA]</scope>
    <source>
        <strain evidence="8">Benny S71-1</strain>
    </source>
</reference>
<dbReference type="InterPro" id="IPR016443">
    <property type="entry name" value="RNA3'_term_phos_cyc_type_2"/>
</dbReference>
<evidence type="ECO:0000256" key="3">
    <source>
        <dbReference type="ARBA" id="ARBA00022517"/>
    </source>
</evidence>
<dbReference type="Proteomes" id="UP000278143">
    <property type="component" value="Unassembled WGS sequence"/>
</dbReference>
<dbReference type="InterPro" id="IPR013792">
    <property type="entry name" value="RNA3'P_cycl/enolpyr_Trfase_a/b"/>
</dbReference>
<evidence type="ECO:0000259" key="6">
    <source>
        <dbReference type="Pfam" id="PF05189"/>
    </source>
</evidence>
<dbReference type="NCBIfam" id="TIGR03400">
    <property type="entry name" value="18S_RNA_Rcl1p"/>
    <property type="match status" value="1"/>
</dbReference>
<dbReference type="CDD" id="cd00875">
    <property type="entry name" value="RNA_Cyclase_Class_I"/>
    <property type="match status" value="1"/>
</dbReference>
<dbReference type="InterPro" id="IPR036553">
    <property type="entry name" value="RPTC_insert"/>
</dbReference>
<feature type="domain" description="RNA 3'-terminal phosphate cyclase insert" evidence="6">
    <location>
        <begin position="179"/>
        <end position="278"/>
    </location>
</feature>
<dbReference type="Gene3D" id="3.30.360.20">
    <property type="entry name" value="RNA 3'-terminal phosphate cyclase, insert domain"/>
    <property type="match status" value="1"/>
</dbReference>
<name>A0A4P9YV60_9FUNG</name>
<dbReference type="Pfam" id="PF01137">
    <property type="entry name" value="RTC"/>
    <property type="match status" value="1"/>
</dbReference>
<dbReference type="Pfam" id="PF05189">
    <property type="entry name" value="RTC_insert"/>
    <property type="match status" value="1"/>
</dbReference>
<organism evidence="7 8">
    <name type="scientific">Syncephalis pseudoplumigaleata</name>
    <dbReference type="NCBI Taxonomy" id="1712513"/>
    <lineage>
        <taxon>Eukaryota</taxon>
        <taxon>Fungi</taxon>
        <taxon>Fungi incertae sedis</taxon>
        <taxon>Zoopagomycota</taxon>
        <taxon>Zoopagomycotina</taxon>
        <taxon>Zoopagomycetes</taxon>
        <taxon>Zoopagales</taxon>
        <taxon>Piptocephalidaceae</taxon>
        <taxon>Syncephalis</taxon>
    </lineage>
</organism>
<sequence length="357" mass="39465">MSLLRFESHQYLRQRLILATLSGRPVRIDGIRAQEDNPGLRDYEAGLLRLLDKITNGSVIEISYTGTTVVYRPGIIVGGRVQHDCGTERSIGYYLEMLIALAPFTKLPFHAMLTGITSDNVDLSVDILRTVTLVNLKRWGLDTGIELKINKRGAPPLGGGEVTFHCPNVRQLKPVQLIDEGKIKRVRGIAYSTRVSPQTANRMVDVARSILGEFVPDVYVYTDHYKGQESGRSPGFALALVAESTTGALLSAELAAEAGQTPEELGERAAYMLLQEIRRGGCFDVAHQWIALLWMVLCSEDVSKIRLGPLSPFTIQFLRDIKQAFGTVFKVVEDKHSDTLLLSCMGTGYTNVNRKTA</sequence>
<evidence type="ECO:0000256" key="1">
    <source>
        <dbReference type="ARBA" id="ARBA00004604"/>
    </source>
</evidence>
<evidence type="ECO:0000313" key="7">
    <source>
        <dbReference type="EMBL" id="RKP23896.1"/>
    </source>
</evidence>
<dbReference type="InterPro" id="IPR037136">
    <property type="entry name" value="RNA3'_phos_cyclase_dom_sf"/>
</dbReference>
<dbReference type="PROSITE" id="PS01287">
    <property type="entry name" value="RTC"/>
    <property type="match status" value="1"/>
</dbReference>
<gene>
    <name evidence="7" type="ORF">SYNPS1DRAFT_24026</name>
</gene>
<keyword evidence="3" id="KW-0690">Ribosome biogenesis</keyword>
<dbReference type="PANTHER" id="PTHR11096:SF1">
    <property type="entry name" value="RNA 3'-TERMINAL PHOSPHATE CYCLASE-LIKE PROTEIN"/>
    <property type="match status" value="1"/>
</dbReference>
<dbReference type="InterPro" id="IPR020719">
    <property type="entry name" value="RNA3'_term_phos_cycl-like_CS"/>
</dbReference>
<evidence type="ECO:0000256" key="4">
    <source>
        <dbReference type="ARBA" id="ARBA00023242"/>
    </source>
</evidence>
<dbReference type="PIRSF" id="PIRSF005378">
    <property type="entry name" value="RNA3'_term_phos_cycl_euk"/>
    <property type="match status" value="1"/>
</dbReference>